<dbReference type="PaxDb" id="2903-EOD08370"/>
<dbReference type="Gene3D" id="2.60.120.260">
    <property type="entry name" value="Galactose-binding domain-like"/>
    <property type="match status" value="2"/>
</dbReference>
<reference evidence="4" key="1">
    <citation type="journal article" date="2013" name="Nature">
        <title>Pan genome of the phytoplankton Emiliania underpins its global distribution.</title>
        <authorList>
            <person name="Read B.A."/>
            <person name="Kegel J."/>
            <person name="Klute M.J."/>
            <person name="Kuo A."/>
            <person name="Lefebvre S.C."/>
            <person name="Maumus F."/>
            <person name="Mayer C."/>
            <person name="Miller J."/>
            <person name="Monier A."/>
            <person name="Salamov A."/>
            <person name="Young J."/>
            <person name="Aguilar M."/>
            <person name="Claverie J.M."/>
            <person name="Frickenhaus S."/>
            <person name="Gonzalez K."/>
            <person name="Herman E.K."/>
            <person name="Lin Y.C."/>
            <person name="Napier J."/>
            <person name="Ogata H."/>
            <person name="Sarno A.F."/>
            <person name="Shmutz J."/>
            <person name="Schroeder D."/>
            <person name="de Vargas C."/>
            <person name="Verret F."/>
            <person name="von Dassow P."/>
            <person name="Valentin K."/>
            <person name="Van de Peer Y."/>
            <person name="Wheeler G."/>
            <person name="Dacks J.B."/>
            <person name="Delwiche C.F."/>
            <person name="Dyhrman S.T."/>
            <person name="Glockner G."/>
            <person name="John U."/>
            <person name="Richards T."/>
            <person name="Worden A.Z."/>
            <person name="Zhang X."/>
            <person name="Grigoriev I.V."/>
            <person name="Allen A.E."/>
            <person name="Bidle K."/>
            <person name="Borodovsky M."/>
            <person name="Bowler C."/>
            <person name="Brownlee C."/>
            <person name="Cock J.M."/>
            <person name="Elias M."/>
            <person name="Gladyshev V.N."/>
            <person name="Groth M."/>
            <person name="Guda C."/>
            <person name="Hadaegh A."/>
            <person name="Iglesias-Rodriguez M.D."/>
            <person name="Jenkins J."/>
            <person name="Jones B.M."/>
            <person name="Lawson T."/>
            <person name="Leese F."/>
            <person name="Lindquist E."/>
            <person name="Lobanov A."/>
            <person name="Lomsadze A."/>
            <person name="Malik S.B."/>
            <person name="Marsh M.E."/>
            <person name="Mackinder L."/>
            <person name="Mock T."/>
            <person name="Mueller-Roeber B."/>
            <person name="Pagarete A."/>
            <person name="Parker M."/>
            <person name="Probert I."/>
            <person name="Quesneville H."/>
            <person name="Raines C."/>
            <person name="Rensing S.A."/>
            <person name="Riano-Pachon D.M."/>
            <person name="Richier S."/>
            <person name="Rokitta S."/>
            <person name="Shiraiwa Y."/>
            <person name="Soanes D.M."/>
            <person name="van der Giezen M."/>
            <person name="Wahlund T.M."/>
            <person name="Williams B."/>
            <person name="Wilson W."/>
            <person name="Wolfe G."/>
            <person name="Wurch L.L."/>
        </authorList>
    </citation>
    <scope>NUCLEOTIDE SEQUENCE</scope>
</reference>
<sequence>MLCRLAARRCGDLRLRGAVHCRAISSIADRSLTNLADAGLGARVLFATDEWFATADNLLQPHAPHFDSETFCTQGKVMDGWESRRRRLPGHDWALLRLGLAGSVKRVEIDTAHFTGNQTPAVRVLAACIDAEEGEASRGGGELPETAWLGPPRADLGQRGSCASADEIARARAAVEAKAEWCELVPESRLRAGYVPPELASRRVTHLLVDALPDGGIARMRAWGTVARDFATELDAAAVGSLDLLSALNGARALGCSNRHYGEPSNLLRPGRGERMDHGWETARNPNRPAVLRQDPSSGLVDMPGASEWCVFRLAAVAGGIERLEIDTAHFRGNYPESCLVEVCDAPHAEVQDLLEGAGEWRPLLDELDSSAGRATHARVSIFPDGGIMRVRAFGRAVAPMPE</sequence>
<dbReference type="GeneID" id="17261667"/>
<dbReference type="InterPro" id="IPR015908">
    <property type="entry name" value="Allantoicase_dom"/>
</dbReference>
<keyword evidence="4" id="KW-1185">Reference proteome</keyword>
<dbReference type="STRING" id="2903.R1C0G7"/>
<dbReference type="EnsemblProtists" id="EOD15522">
    <property type="protein sequence ID" value="EOD15522"/>
    <property type="gene ID" value="EMIHUDRAFT_459309"/>
</dbReference>
<dbReference type="NCBIfam" id="TIGR02961">
    <property type="entry name" value="allantoicase"/>
    <property type="match status" value="1"/>
</dbReference>
<dbReference type="KEGG" id="ehx:EMIHUDRAFT_453099"/>
<dbReference type="OMA" id="MDDGWET"/>
<dbReference type="HOGENOM" id="CLU_038797_1_2_1"/>
<dbReference type="PANTHER" id="PTHR12045:SF3">
    <property type="entry name" value="INACTIVE ALLANTOICASE-RELATED"/>
    <property type="match status" value="1"/>
</dbReference>
<dbReference type="PIRSF" id="PIRSF016516">
    <property type="entry name" value="Allantoicase"/>
    <property type="match status" value="1"/>
</dbReference>
<accession>A0A0D3IAT5</accession>
<name>A0A0D3IAT5_EMIH1</name>
<dbReference type="InterPro" id="IPR008979">
    <property type="entry name" value="Galactose-bd-like_sf"/>
</dbReference>
<protein>
    <recommendedName>
        <fullName evidence="2">Allantoicase domain-containing protein</fullName>
    </recommendedName>
</protein>
<proteinExistence type="inferred from homology"/>
<organism evidence="3 4">
    <name type="scientific">Emiliania huxleyi (strain CCMP1516)</name>
    <dbReference type="NCBI Taxonomy" id="280463"/>
    <lineage>
        <taxon>Eukaryota</taxon>
        <taxon>Haptista</taxon>
        <taxon>Haptophyta</taxon>
        <taxon>Prymnesiophyceae</taxon>
        <taxon>Isochrysidales</taxon>
        <taxon>Noelaerhabdaceae</taxon>
        <taxon>Emiliania</taxon>
    </lineage>
</organism>
<dbReference type="KEGG" id="ehx:EMIHUDRAFT_459309"/>
<dbReference type="eggNOG" id="KOG4145">
    <property type="taxonomic scope" value="Eukaryota"/>
</dbReference>
<comment type="similarity">
    <text evidence="1">Belongs to the allantoicase family.</text>
</comment>
<evidence type="ECO:0000259" key="2">
    <source>
        <dbReference type="Pfam" id="PF03561"/>
    </source>
</evidence>
<dbReference type="PANTHER" id="PTHR12045">
    <property type="entry name" value="ALLANTOICASE"/>
    <property type="match status" value="1"/>
</dbReference>
<dbReference type="AlphaFoldDB" id="A0A0D3IAT5"/>
<feature type="domain" description="Allantoicase" evidence="2">
    <location>
        <begin position="41"/>
        <end position="226"/>
    </location>
</feature>
<dbReference type="EnsemblProtists" id="EOD08370">
    <property type="protein sequence ID" value="EOD08370"/>
    <property type="gene ID" value="EMIHUDRAFT_453099"/>
</dbReference>
<dbReference type="GeneID" id="17254560"/>
<evidence type="ECO:0000313" key="4">
    <source>
        <dbReference type="Proteomes" id="UP000013827"/>
    </source>
</evidence>
<dbReference type="Pfam" id="PF03561">
    <property type="entry name" value="Allantoicase"/>
    <property type="match status" value="2"/>
</dbReference>
<dbReference type="InterPro" id="IPR005164">
    <property type="entry name" value="Allantoicase"/>
</dbReference>
<evidence type="ECO:0000313" key="3">
    <source>
        <dbReference type="EnsemblProtists" id="EOD08370"/>
    </source>
</evidence>
<dbReference type="Proteomes" id="UP000013827">
    <property type="component" value="Unassembled WGS sequence"/>
</dbReference>
<feature type="domain" description="Allantoicase" evidence="2">
    <location>
        <begin position="250"/>
        <end position="397"/>
    </location>
</feature>
<dbReference type="GO" id="GO:0000256">
    <property type="term" value="P:allantoin catabolic process"/>
    <property type="evidence" value="ECO:0007669"/>
    <property type="project" value="InterPro"/>
</dbReference>
<dbReference type="GO" id="GO:0004037">
    <property type="term" value="F:allantoicase activity"/>
    <property type="evidence" value="ECO:0007669"/>
    <property type="project" value="InterPro"/>
</dbReference>
<dbReference type="SUPFAM" id="SSF49785">
    <property type="entry name" value="Galactose-binding domain-like"/>
    <property type="match status" value="2"/>
</dbReference>
<dbReference type="RefSeq" id="XP_005760799.1">
    <property type="nucleotide sequence ID" value="XM_005760742.1"/>
</dbReference>
<reference evidence="3" key="2">
    <citation type="submission" date="2024-10" db="UniProtKB">
        <authorList>
            <consortium name="EnsemblProtists"/>
        </authorList>
    </citation>
    <scope>IDENTIFICATION</scope>
</reference>
<dbReference type="HAMAP" id="MF_00813">
    <property type="entry name" value="Allantoicase"/>
    <property type="match status" value="1"/>
</dbReference>
<dbReference type="RefSeq" id="XP_005767951.1">
    <property type="nucleotide sequence ID" value="XM_005767894.1"/>
</dbReference>
<evidence type="ECO:0000256" key="1">
    <source>
        <dbReference type="ARBA" id="ARBA00009242"/>
    </source>
</evidence>